<feature type="transmembrane region" description="Helical" evidence="2">
    <location>
        <begin position="473"/>
        <end position="493"/>
    </location>
</feature>
<organism evidence="3 4">
    <name type="scientific">Littorina saxatilis</name>
    <dbReference type="NCBI Taxonomy" id="31220"/>
    <lineage>
        <taxon>Eukaryota</taxon>
        <taxon>Metazoa</taxon>
        <taxon>Spiralia</taxon>
        <taxon>Lophotrochozoa</taxon>
        <taxon>Mollusca</taxon>
        <taxon>Gastropoda</taxon>
        <taxon>Caenogastropoda</taxon>
        <taxon>Littorinimorpha</taxon>
        <taxon>Littorinoidea</taxon>
        <taxon>Littorinidae</taxon>
        <taxon>Littorina</taxon>
    </lineage>
</organism>
<evidence type="ECO:0000256" key="1">
    <source>
        <dbReference type="SAM" id="MobiDB-lite"/>
    </source>
</evidence>
<protein>
    <submittedName>
        <fullName evidence="3">Uncharacterized protein</fullName>
    </submittedName>
</protein>
<evidence type="ECO:0000313" key="3">
    <source>
        <dbReference type="EMBL" id="KAK7097940.1"/>
    </source>
</evidence>
<feature type="transmembrane region" description="Helical" evidence="2">
    <location>
        <begin position="505"/>
        <end position="527"/>
    </location>
</feature>
<feature type="compositionally biased region" description="Polar residues" evidence="1">
    <location>
        <begin position="24"/>
        <end position="40"/>
    </location>
</feature>
<reference evidence="3 4" key="1">
    <citation type="submission" date="2024-02" db="EMBL/GenBank/DDBJ databases">
        <title>Chromosome-scale genome assembly of the rough periwinkle Littorina saxatilis.</title>
        <authorList>
            <person name="De Jode A."/>
            <person name="Faria R."/>
            <person name="Formenti G."/>
            <person name="Sims Y."/>
            <person name="Smith T.P."/>
            <person name="Tracey A."/>
            <person name="Wood J.M.D."/>
            <person name="Zagrodzka Z.B."/>
            <person name="Johannesson K."/>
            <person name="Butlin R.K."/>
            <person name="Leder E.H."/>
        </authorList>
    </citation>
    <scope>NUCLEOTIDE SEQUENCE [LARGE SCALE GENOMIC DNA]</scope>
    <source>
        <strain evidence="3">Snail1</strain>
        <tissue evidence="3">Muscle</tissue>
    </source>
</reference>
<feature type="compositionally biased region" description="Basic and acidic residues" evidence="1">
    <location>
        <begin position="307"/>
        <end position="342"/>
    </location>
</feature>
<dbReference type="Proteomes" id="UP001374579">
    <property type="component" value="Unassembled WGS sequence"/>
</dbReference>
<dbReference type="SUPFAM" id="SSF103473">
    <property type="entry name" value="MFS general substrate transporter"/>
    <property type="match status" value="1"/>
</dbReference>
<feature type="transmembrane region" description="Helical" evidence="2">
    <location>
        <begin position="71"/>
        <end position="100"/>
    </location>
</feature>
<feature type="region of interest" description="Disordered" evidence="1">
    <location>
        <begin position="1"/>
        <end position="63"/>
    </location>
</feature>
<feature type="compositionally biased region" description="Basic and acidic residues" evidence="1">
    <location>
        <begin position="356"/>
        <end position="376"/>
    </location>
</feature>
<dbReference type="EMBL" id="JBAMIC010000013">
    <property type="protein sequence ID" value="KAK7097940.1"/>
    <property type="molecule type" value="Genomic_DNA"/>
</dbReference>
<dbReference type="InterPro" id="IPR050327">
    <property type="entry name" value="Proton-linked_MCT"/>
</dbReference>
<gene>
    <name evidence="3" type="ORF">V1264_004844</name>
</gene>
<feature type="transmembrane region" description="Helical" evidence="2">
    <location>
        <begin position="534"/>
        <end position="552"/>
    </location>
</feature>
<dbReference type="Gene3D" id="1.20.1250.20">
    <property type="entry name" value="MFS general substrate transporter like domains"/>
    <property type="match status" value="2"/>
</dbReference>
<keyword evidence="2" id="KW-1133">Transmembrane helix</keyword>
<dbReference type="InterPro" id="IPR011701">
    <property type="entry name" value="MFS"/>
</dbReference>
<dbReference type="PANTHER" id="PTHR11360">
    <property type="entry name" value="MONOCARBOXYLATE TRANSPORTER"/>
    <property type="match status" value="1"/>
</dbReference>
<feature type="transmembrane region" description="Helical" evidence="2">
    <location>
        <begin position="142"/>
        <end position="161"/>
    </location>
</feature>
<comment type="caution">
    <text evidence="3">The sequence shown here is derived from an EMBL/GenBank/DDBJ whole genome shotgun (WGS) entry which is preliminary data.</text>
</comment>
<accession>A0AAN9G8Q1</accession>
<sequence length="660" mass="71939">MDDAKEEANPPGSTEHLEIFDMNLEQNSQNGDVEKSTGSAAYSRETGSQEEEADDEKDGSDDDGVPYDRGWAWVVLIACFMNYVVLAGYIKSLSVFYVALLNKFHTQAAKTALIFSIRDGVFSVSSLFIMNTVVGRLGIRRTVMIGALLMSLSGILSSLVTEMLPLVCIQGSLFGLGHAMLISPGEVLMGSYFRKRRSLALPLAKCGSSVGNMLMPPLVTFFLQHYGLSGALLLTGALGLHCLPSAMLLRPIESYHRHRGKNARAHSRHKHRECDEEGFDAAESLIQNNAHAEMELTKSKEIAGDQTTEDLHSLHSFKPPEDQIEDAKRRNTDEGLCEEREASSGQSSAIVPTTEDDSRSPEIVDSKETGGHRKENSTSFDCDVTVVVADPDQNSQIRNENERTATDIKIDINKAQRRQKEDIPSGHSGAGEDTFSEADVSKCYTALRRLASCPRATFCVLDFSLFASPLFRLLLAFFVLYPCINIMISYLPALASERGIPESQAALLLTIIGALDFFCRLCCAFIANSKKVKVSTMIAVSFVILGVTAQFVRLMTSWAHLVTLSVLLGMLAGVGNVLMPVLVVDFVGLDGMGKALGFVLLSCAAAAAAMFPLLGYIRDATGSYVIVYHVIGSGGIVAAGLLCCENWVRRLEHRQQDKHS</sequence>
<dbReference type="PANTHER" id="PTHR11360:SF303">
    <property type="entry name" value="MAJOR FACILITATOR SUPERFAMILY (MFS) PROFILE DOMAIN-CONTAINING PROTEIN"/>
    <property type="match status" value="1"/>
</dbReference>
<dbReference type="Pfam" id="PF07690">
    <property type="entry name" value="MFS_1"/>
    <property type="match status" value="1"/>
</dbReference>
<dbReference type="GO" id="GO:0008028">
    <property type="term" value="F:monocarboxylic acid transmembrane transporter activity"/>
    <property type="evidence" value="ECO:0007669"/>
    <property type="project" value="TreeGrafter"/>
</dbReference>
<dbReference type="AlphaFoldDB" id="A0AAN9G8Q1"/>
<feature type="region of interest" description="Disordered" evidence="1">
    <location>
        <begin position="307"/>
        <end position="377"/>
    </location>
</feature>
<name>A0AAN9G8Q1_9CAEN</name>
<feature type="transmembrane region" description="Helical" evidence="2">
    <location>
        <begin position="558"/>
        <end position="583"/>
    </location>
</feature>
<keyword evidence="2" id="KW-0812">Transmembrane</keyword>
<dbReference type="InterPro" id="IPR036259">
    <property type="entry name" value="MFS_trans_sf"/>
</dbReference>
<feature type="transmembrane region" description="Helical" evidence="2">
    <location>
        <begin position="595"/>
        <end position="614"/>
    </location>
</feature>
<evidence type="ECO:0000313" key="4">
    <source>
        <dbReference type="Proteomes" id="UP001374579"/>
    </source>
</evidence>
<feature type="compositionally biased region" description="Acidic residues" evidence="1">
    <location>
        <begin position="48"/>
        <end position="63"/>
    </location>
</feature>
<proteinExistence type="predicted"/>
<feature type="transmembrane region" description="Helical" evidence="2">
    <location>
        <begin position="173"/>
        <end position="193"/>
    </location>
</feature>
<feature type="transmembrane region" description="Helical" evidence="2">
    <location>
        <begin position="626"/>
        <end position="648"/>
    </location>
</feature>
<keyword evidence="4" id="KW-1185">Reference proteome</keyword>
<evidence type="ECO:0000256" key="2">
    <source>
        <dbReference type="SAM" id="Phobius"/>
    </source>
</evidence>
<keyword evidence="2" id="KW-0472">Membrane</keyword>
<feature type="transmembrane region" description="Helical" evidence="2">
    <location>
        <begin position="226"/>
        <end position="249"/>
    </location>
</feature>